<dbReference type="SUPFAM" id="SSF52540">
    <property type="entry name" value="P-loop containing nucleoside triphosphate hydrolases"/>
    <property type="match status" value="1"/>
</dbReference>
<evidence type="ECO:0000259" key="13">
    <source>
        <dbReference type="PROSITE" id="PS50507"/>
    </source>
</evidence>
<dbReference type="SMART" id="SM00490">
    <property type="entry name" value="HELICc"/>
    <property type="match status" value="1"/>
</dbReference>
<comment type="subcellular location">
    <subcellularLocation>
        <location evidence="2">Host cell</location>
    </subcellularLocation>
    <subcellularLocation>
        <location evidence="1">Virion</location>
    </subcellularLocation>
</comment>
<feature type="transmembrane region" description="Helical" evidence="12">
    <location>
        <begin position="21"/>
        <end position="44"/>
    </location>
</feature>
<dbReference type="Gene3D" id="3.40.50.300">
    <property type="entry name" value="P-loop containing nucleotide triphosphate hydrolases"/>
    <property type="match status" value="2"/>
</dbReference>
<feature type="domain" description="Helicase ATP-binding" evidence="14">
    <location>
        <begin position="1075"/>
        <end position="1225"/>
    </location>
</feature>
<dbReference type="GO" id="GO:0005524">
    <property type="term" value="F:ATP binding"/>
    <property type="evidence" value="ECO:0007669"/>
    <property type="project" value="UniProtKB-KW"/>
</dbReference>
<dbReference type="InterPro" id="IPR043128">
    <property type="entry name" value="Rev_trsase/Diguanyl_cyclase"/>
</dbReference>
<evidence type="ECO:0000256" key="6">
    <source>
        <dbReference type="ARBA" id="ARBA00022741"/>
    </source>
</evidence>
<dbReference type="InterPro" id="IPR001205">
    <property type="entry name" value="RNA-dir_pol_C"/>
</dbReference>
<feature type="transmembrane region" description="Helical" evidence="12">
    <location>
        <begin position="225"/>
        <end position="244"/>
    </location>
</feature>
<dbReference type="EMBL" id="KT581960">
    <property type="protein sequence ID" value="ALW95411.1"/>
    <property type="molecule type" value="Genomic_RNA"/>
</dbReference>
<dbReference type="InterPro" id="IPR007094">
    <property type="entry name" value="RNA-dir_pol_PSvirus"/>
</dbReference>
<dbReference type="PROSITE" id="PS50507">
    <property type="entry name" value="RDRP_SSRNA_POS"/>
    <property type="match status" value="1"/>
</dbReference>
<evidence type="ECO:0000256" key="4">
    <source>
        <dbReference type="ARBA" id="ARBA00022679"/>
    </source>
</evidence>
<keyword evidence="8" id="KW-0347">Helicase</keyword>
<feature type="transmembrane region" description="Helical" evidence="12">
    <location>
        <begin position="173"/>
        <end position="191"/>
    </location>
</feature>
<proteinExistence type="predicted"/>
<feature type="transmembrane region" description="Helical" evidence="12">
    <location>
        <begin position="50"/>
        <end position="75"/>
    </location>
</feature>
<organism evidence="15 16">
    <name type="scientific">Alternaria brassicicola fusarivirus 1</name>
    <dbReference type="NCBI Taxonomy" id="1766767"/>
    <lineage>
        <taxon>Viruses</taxon>
        <taxon>Riboviria</taxon>
        <taxon>Orthornavirae</taxon>
        <taxon>Pisuviricota</taxon>
        <taxon>Duplopiviricetes</taxon>
        <taxon>Durnavirales</taxon>
        <taxon>Fusariviridae</taxon>
        <taxon>Betafusarivirus</taxon>
        <taxon>Betafusarivirus alternariae</taxon>
    </lineage>
</organism>
<reference evidence="16" key="1">
    <citation type="journal article" date="2016" name="Virus Res.">
        <title>Characterization of a novel single-stranded RNA virus, closely related to fusariviruses, infecting the plant pathogenic fungus Alternaria brassicicola.</title>
        <authorList>
            <person name="Zhong J."/>
            <person name="Shang H.H."/>
            <person name="Zhu C.X."/>
            <person name="Zhu J.Z."/>
            <person name="Zhu H.J."/>
            <person name="Hu Y."/>
            <person name="Gao B.D."/>
        </authorList>
    </citation>
    <scope>NUCLEOTIDE SEQUENCE [LARGE SCALE GENOMIC DNA]</scope>
</reference>
<dbReference type="Pfam" id="PF00680">
    <property type="entry name" value="RdRP_1"/>
    <property type="match status" value="1"/>
</dbReference>
<dbReference type="InterPro" id="IPR014001">
    <property type="entry name" value="Helicase_ATP-bd"/>
</dbReference>
<evidence type="ECO:0000256" key="9">
    <source>
        <dbReference type="ARBA" id="ARBA00022840"/>
    </source>
</evidence>
<dbReference type="GO" id="GO:0043657">
    <property type="term" value="C:host cell"/>
    <property type="evidence" value="ECO:0007669"/>
    <property type="project" value="UniProtKB-SubCell"/>
</dbReference>
<dbReference type="Gene3D" id="3.30.70.270">
    <property type="match status" value="1"/>
</dbReference>
<dbReference type="Pfam" id="PF00271">
    <property type="entry name" value="Helicase_C"/>
    <property type="match status" value="1"/>
</dbReference>
<keyword evidence="11" id="KW-0693">Viral RNA replication</keyword>
<dbReference type="InterPro" id="IPR043502">
    <property type="entry name" value="DNA/RNA_pol_sf"/>
</dbReference>
<evidence type="ECO:0000256" key="5">
    <source>
        <dbReference type="ARBA" id="ARBA00022695"/>
    </source>
</evidence>
<keyword evidence="9" id="KW-0067">ATP-binding</keyword>
<dbReference type="PROSITE" id="PS51192">
    <property type="entry name" value="HELICASE_ATP_BIND_1"/>
    <property type="match status" value="1"/>
</dbReference>
<keyword evidence="16" id="KW-1185">Reference proteome</keyword>
<keyword evidence="3" id="KW-0696">RNA-directed RNA polymerase</keyword>
<feature type="transmembrane region" description="Helical" evidence="12">
    <location>
        <begin position="197"/>
        <end position="213"/>
    </location>
</feature>
<evidence type="ECO:0000256" key="1">
    <source>
        <dbReference type="ARBA" id="ARBA00004328"/>
    </source>
</evidence>
<dbReference type="GeneID" id="26798434"/>
<evidence type="ECO:0000256" key="3">
    <source>
        <dbReference type="ARBA" id="ARBA00022484"/>
    </source>
</evidence>
<dbReference type="KEGG" id="vg:26798434"/>
<evidence type="ECO:0000256" key="8">
    <source>
        <dbReference type="ARBA" id="ARBA00022806"/>
    </source>
</evidence>
<feature type="domain" description="RdRp catalytic" evidence="13">
    <location>
        <begin position="579"/>
        <end position="708"/>
    </location>
</feature>
<keyword evidence="12" id="KW-0472">Membrane</keyword>
<keyword evidence="4" id="KW-0808">Transferase</keyword>
<dbReference type="GO" id="GO:0006351">
    <property type="term" value="P:DNA-templated transcription"/>
    <property type="evidence" value="ECO:0007669"/>
    <property type="project" value="InterPro"/>
</dbReference>
<dbReference type="GO" id="GO:0039694">
    <property type="term" value="P:viral RNA genome replication"/>
    <property type="evidence" value="ECO:0007669"/>
    <property type="project" value="InterPro"/>
</dbReference>
<dbReference type="GO" id="GO:0016787">
    <property type="term" value="F:hydrolase activity"/>
    <property type="evidence" value="ECO:0007669"/>
    <property type="project" value="UniProtKB-KW"/>
</dbReference>
<dbReference type="InterPro" id="IPR011545">
    <property type="entry name" value="DEAD/DEAH_box_helicase_dom"/>
</dbReference>
<keyword evidence="7" id="KW-0378">Hydrolase</keyword>
<dbReference type="RefSeq" id="YP_009222009.1">
    <property type="nucleotide sequence ID" value="NC_029056.1"/>
</dbReference>
<evidence type="ECO:0000256" key="2">
    <source>
        <dbReference type="ARBA" id="ARBA00004340"/>
    </source>
</evidence>
<sequence>MATIASRFRDLVTNQVRLTTSIVCLILFVFVNVTMLTLVSLFLMEIVPSFLVWAMLSVNYRLLYKIPLVVGSLWYSARPLTQLVKKLGDLGFYTLGDILLGTEGPYGRSAVSDGLVGIVYIIKLISLGLEKAPRNVEGQQWLAFQMEGEIQGWIYGAQSWWGHTRDKIEFTWLVRRMMTLGMLWTICWYVPVQLLRAFRIALLIVGTFFLLNPKWDMLLLYSIRVWARVIYVAYLAVWNTRYLMSLFRSSLKVLRNAIIIDILAFVQEVDFLESKYGGRPSPPKKFKAIYTEVSLKIISKVNALNLPSFAKSISDTGKIPSIKETIEVLKEVGYPVDETVTVEEPVTAERKTRERWGDWLHAITSWSFGLHPLRTYHASEFDKFRHLAPVYKRSDEYVTLENELDATARYFRDTHVSISDFEKGVDETWKMLWPIFKESKVTPLWLIYRNWEKKYNLGVFATSPKSKKGLRKMRRREDLFRFPSTKEYLKYWEKLVENFPRMAMISNVFYKTEALPEKKWAKGKVRTPVSSMLPQYLSQMIFSFQPNHNFRPFDTPVKVGLPLNGANLGEIFRRHSRFSRHHMGDMSDFDSSITGEVQKAVKAIRKRGFKDHSDFPRICELIDMHYSRIEKSKLILSTTGKVFNKGQGLTTGHGSTTSDNSIVTVFLYMMAWSKLTGLSAHDFRRFNELSVYGDDHGLSISDMAPAVWTFSNAAKLMKEWGIEMREEKVSDGLKTGVRFNDLTFLSKTGRVATEADKAHWRFTFGTDNCPAIIVTHDKSSLLGKMMARTTSKDPAFKIKRIISYMSLTAHHPEAYQIAREAIHNIVKRYPDLENRWAQVPSYKKVLSDWYSNLRDVREPEDESTDLPLVSYGELTTLDYITNTLSVVPDLLNPKVYNAGFALAVQNVAGDALQWPVELIQRANKVSGKGHLDRLVDVSPYRFLAKRELVTPTEEMATLQLRNWLFILLRGNSSSFFVKAWADWAFLKIASAQFLLNGVVMKELPTFDIPIRKILLATALSWVRVPPSTEATAFGSIFASLSLPDPGLWSRKLTGIVSNAIWSRQPPNFKNLEYIRNPEMVGKTHLVTAGTGTGKSTTMILYLHQAVGHNFEKIIVIEPRSLVVKGLVKYTTGALGMDVSGATTGLALDQRAKIWYVTPQELFLHEEWMCDRHLFVLDECHVDEPFYKFAMAALKLAKATIVLATATPSDKNIQLADFQANLDLPNIWKVAEDRKELGKFEEQTYLSRYFGAVNEYVDLSHPSTRFLIFVNDLRNIDYFVHRLPGKCVAISSKEEYKEDPSARFFISTAVADVAITIPDIDVVITSNVVRGVTLLRDGTTKPIFNALSPSRLKQRRGRTGRTNNGCFVTMNFELGRDVNIEAEHSAPELITSWLDMGLDLPKLYDVYPKPFDELLSEMRMKDKSFTGQVIKVLNDRIKSTDFRNFSERHSFEYSMDDMDKVGVLNQGRTGRGTFHTLQLERAVPGGIHALLEEVLIDLRLLEDPVEETPKVAPKPKKKGVRFG</sequence>
<dbReference type="GO" id="GO:0003968">
    <property type="term" value="F:RNA-directed RNA polymerase activity"/>
    <property type="evidence" value="ECO:0007669"/>
    <property type="project" value="UniProtKB-KW"/>
</dbReference>
<name>A0A0U4D408_9VIRU</name>
<dbReference type="Pfam" id="PF00270">
    <property type="entry name" value="DEAD"/>
    <property type="match status" value="1"/>
</dbReference>
<dbReference type="PANTHER" id="PTHR18934:SF99">
    <property type="entry name" value="ATP-DEPENDENT RNA HELICASE DHX37-RELATED"/>
    <property type="match status" value="1"/>
</dbReference>
<evidence type="ECO:0000259" key="14">
    <source>
        <dbReference type="PROSITE" id="PS51192"/>
    </source>
</evidence>
<dbReference type="InterPro" id="IPR001650">
    <property type="entry name" value="Helicase_C-like"/>
</dbReference>
<evidence type="ECO:0000313" key="16">
    <source>
        <dbReference type="Proteomes" id="UP000204523"/>
    </source>
</evidence>
<evidence type="ECO:0000256" key="12">
    <source>
        <dbReference type="SAM" id="Phobius"/>
    </source>
</evidence>
<evidence type="ECO:0000256" key="11">
    <source>
        <dbReference type="ARBA" id="ARBA00022953"/>
    </source>
</evidence>
<dbReference type="SMART" id="SM00487">
    <property type="entry name" value="DEXDc"/>
    <property type="match status" value="1"/>
</dbReference>
<protein>
    <submittedName>
        <fullName evidence="15">Polyprotein</fullName>
    </submittedName>
</protein>
<keyword evidence="5" id="KW-0548">Nucleotidyltransferase</keyword>
<keyword evidence="12" id="KW-1133">Transmembrane helix</keyword>
<dbReference type="PANTHER" id="PTHR18934">
    <property type="entry name" value="ATP-DEPENDENT RNA HELICASE"/>
    <property type="match status" value="1"/>
</dbReference>
<dbReference type="Proteomes" id="UP000204523">
    <property type="component" value="Segment"/>
</dbReference>
<dbReference type="GO" id="GO:0004386">
    <property type="term" value="F:helicase activity"/>
    <property type="evidence" value="ECO:0007669"/>
    <property type="project" value="UniProtKB-KW"/>
</dbReference>
<keyword evidence="10" id="KW-0946">Virion</keyword>
<evidence type="ECO:0000256" key="7">
    <source>
        <dbReference type="ARBA" id="ARBA00022801"/>
    </source>
</evidence>
<evidence type="ECO:0000256" key="10">
    <source>
        <dbReference type="ARBA" id="ARBA00022844"/>
    </source>
</evidence>
<dbReference type="GO" id="GO:0003723">
    <property type="term" value="F:RNA binding"/>
    <property type="evidence" value="ECO:0007669"/>
    <property type="project" value="InterPro"/>
</dbReference>
<dbReference type="GO" id="GO:0044423">
    <property type="term" value="C:virion component"/>
    <property type="evidence" value="ECO:0007669"/>
    <property type="project" value="UniProtKB-KW"/>
</dbReference>
<accession>A0A0U4D408</accession>
<dbReference type="SUPFAM" id="SSF56672">
    <property type="entry name" value="DNA/RNA polymerases"/>
    <property type="match status" value="1"/>
</dbReference>
<keyword evidence="6" id="KW-0547">Nucleotide-binding</keyword>
<evidence type="ECO:0000313" key="15">
    <source>
        <dbReference type="EMBL" id="ALW95411.1"/>
    </source>
</evidence>
<keyword evidence="12" id="KW-0812">Transmembrane</keyword>
<dbReference type="InterPro" id="IPR027417">
    <property type="entry name" value="P-loop_NTPase"/>
</dbReference>